<keyword evidence="3 8" id="KW-0436">Ligase</keyword>
<evidence type="ECO:0000256" key="8">
    <source>
        <dbReference type="HAMAP-Rule" id="MF_00137"/>
    </source>
</evidence>
<reference evidence="10 11" key="1">
    <citation type="submission" date="2024-01" db="EMBL/GenBank/DDBJ databases">
        <title>Multi-omics insights into the function and evolution of sodium benzoate biodegradation pathways in Benzoatithermus flavus gen. nov., sp. nov. from hot spring.</title>
        <authorList>
            <person name="Hu C.-J."/>
            <person name="Li W.-J."/>
        </authorList>
    </citation>
    <scope>NUCLEOTIDE SEQUENCE [LARGE SCALE GENOMIC DNA]</scope>
    <source>
        <strain evidence="10 11">SYSU G07066</strain>
    </source>
</reference>
<name>A0ABU8XSL0_9PROT</name>
<dbReference type="Proteomes" id="UP001375743">
    <property type="component" value="Unassembled WGS sequence"/>
</dbReference>
<organism evidence="10 11">
    <name type="scientific">Benzoatithermus flavus</name>
    <dbReference type="NCBI Taxonomy" id="3108223"/>
    <lineage>
        <taxon>Bacteria</taxon>
        <taxon>Pseudomonadati</taxon>
        <taxon>Pseudomonadota</taxon>
        <taxon>Alphaproteobacteria</taxon>
        <taxon>Geminicoccales</taxon>
        <taxon>Geminicoccaceae</taxon>
        <taxon>Benzoatithermus</taxon>
    </lineage>
</organism>
<evidence type="ECO:0000256" key="2">
    <source>
        <dbReference type="ARBA" id="ARBA00010190"/>
    </source>
</evidence>
<dbReference type="PROSITE" id="PS01057">
    <property type="entry name" value="SAICAR_SYNTHETASE_1"/>
    <property type="match status" value="1"/>
</dbReference>
<dbReference type="CDD" id="cd01415">
    <property type="entry name" value="SAICAR_synt_PurC"/>
    <property type="match status" value="1"/>
</dbReference>
<dbReference type="HAMAP" id="MF_00137">
    <property type="entry name" value="SAICAR_synth"/>
    <property type="match status" value="1"/>
</dbReference>
<evidence type="ECO:0000313" key="11">
    <source>
        <dbReference type="Proteomes" id="UP001375743"/>
    </source>
</evidence>
<dbReference type="NCBIfam" id="TIGR00081">
    <property type="entry name" value="purC"/>
    <property type="match status" value="1"/>
</dbReference>
<dbReference type="InterPro" id="IPR033934">
    <property type="entry name" value="SAICAR_synt_PurC"/>
</dbReference>
<comment type="catalytic activity">
    <reaction evidence="7 8">
        <text>5-amino-1-(5-phospho-D-ribosyl)imidazole-4-carboxylate + L-aspartate + ATP = (2S)-2-[5-amino-1-(5-phospho-beta-D-ribosyl)imidazole-4-carboxamido]succinate + ADP + phosphate + 2 H(+)</text>
        <dbReference type="Rhea" id="RHEA:22628"/>
        <dbReference type="ChEBI" id="CHEBI:15378"/>
        <dbReference type="ChEBI" id="CHEBI:29991"/>
        <dbReference type="ChEBI" id="CHEBI:30616"/>
        <dbReference type="ChEBI" id="CHEBI:43474"/>
        <dbReference type="ChEBI" id="CHEBI:58443"/>
        <dbReference type="ChEBI" id="CHEBI:77657"/>
        <dbReference type="ChEBI" id="CHEBI:456216"/>
        <dbReference type="EC" id="6.3.2.6"/>
    </reaction>
</comment>
<evidence type="ECO:0000256" key="5">
    <source>
        <dbReference type="ARBA" id="ARBA00022755"/>
    </source>
</evidence>
<dbReference type="RefSeq" id="WP_418158814.1">
    <property type="nucleotide sequence ID" value="NZ_JBBLZC010000005.1"/>
</dbReference>
<evidence type="ECO:0000256" key="6">
    <source>
        <dbReference type="ARBA" id="ARBA00022840"/>
    </source>
</evidence>
<dbReference type="EC" id="6.3.2.6" evidence="8"/>
<comment type="similarity">
    <text evidence="2 8">Belongs to the SAICAR synthetase family.</text>
</comment>
<evidence type="ECO:0000256" key="7">
    <source>
        <dbReference type="ARBA" id="ARBA00048475"/>
    </source>
</evidence>
<comment type="pathway">
    <text evidence="1 8">Purine metabolism; IMP biosynthesis via de novo pathway; 5-amino-1-(5-phospho-D-ribosyl)imidazole-4-carboxamide from 5-amino-1-(5-phospho-D-ribosyl)imidazole-4-carboxylate: step 1/2.</text>
</comment>
<keyword evidence="11" id="KW-1185">Reference proteome</keyword>
<protein>
    <recommendedName>
        <fullName evidence="8">Phosphoribosylaminoimidazole-succinocarboxamide synthase</fullName>
        <ecNumber evidence="8">6.3.2.6</ecNumber>
    </recommendedName>
    <alternativeName>
        <fullName evidence="8">SAICAR synthetase</fullName>
    </alternativeName>
</protein>
<keyword evidence="6 8" id="KW-0067">ATP-binding</keyword>
<keyword evidence="4 8" id="KW-0547">Nucleotide-binding</keyword>
<evidence type="ECO:0000256" key="1">
    <source>
        <dbReference type="ARBA" id="ARBA00004672"/>
    </source>
</evidence>
<evidence type="ECO:0000256" key="3">
    <source>
        <dbReference type="ARBA" id="ARBA00022598"/>
    </source>
</evidence>
<evidence type="ECO:0000256" key="4">
    <source>
        <dbReference type="ARBA" id="ARBA00022741"/>
    </source>
</evidence>
<dbReference type="Gene3D" id="3.30.200.20">
    <property type="entry name" value="Phosphorylase Kinase, domain 1"/>
    <property type="match status" value="1"/>
</dbReference>
<dbReference type="EMBL" id="JBBLZC010000005">
    <property type="protein sequence ID" value="MEK0082967.1"/>
    <property type="molecule type" value="Genomic_DNA"/>
</dbReference>
<dbReference type="GO" id="GO:0004639">
    <property type="term" value="F:phosphoribosylaminoimidazolesuccinocarboxamide synthase activity"/>
    <property type="evidence" value="ECO:0007669"/>
    <property type="project" value="UniProtKB-EC"/>
</dbReference>
<dbReference type="InterPro" id="IPR050089">
    <property type="entry name" value="SAICAR_synthetase"/>
</dbReference>
<proteinExistence type="inferred from homology"/>
<sequence length="254" mass="29179">MSRRRQVYEGKAKVLYEGPEPGTLIQYFKDDATAFNNQKKGVITGKGVLNNRISEYLMIKLGEVGIPTHFIRRVNMREQLIKEVEIIPIEVVVRNVAAGSIAQRFKLEEGTPLPRSIVEYYYKSDELGDPMVTEEHITAFGWATYQEIDEILNLALRINDFLSGLFTGIGLRLIDFKVEFGRLWEDEDMRIVLADEISPDNCRLWDARTNEKLDKDRFRRDLGNVQEAYAEIARRLGILPEAGPRDLKGPETMQ</sequence>
<dbReference type="Gene3D" id="3.30.470.20">
    <property type="entry name" value="ATP-grasp fold, B domain"/>
    <property type="match status" value="1"/>
</dbReference>
<evidence type="ECO:0000313" key="10">
    <source>
        <dbReference type="EMBL" id="MEK0082967.1"/>
    </source>
</evidence>
<feature type="domain" description="SAICAR synthetase/ADE2 N-terminal" evidence="9">
    <location>
        <begin position="7"/>
        <end position="235"/>
    </location>
</feature>
<dbReference type="InterPro" id="IPR018236">
    <property type="entry name" value="SAICAR_synthetase_CS"/>
</dbReference>
<dbReference type="InterPro" id="IPR001636">
    <property type="entry name" value="SAICAR_synth"/>
</dbReference>
<gene>
    <name evidence="8 10" type="primary">purC</name>
    <name evidence="10" type="ORF">U1T56_07380</name>
</gene>
<comment type="caution">
    <text evidence="10">The sequence shown here is derived from an EMBL/GenBank/DDBJ whole genome shotgun (WGS) entry which is preliminary data.</text>
</comment>
<evidence type="ECO:0000259" key="9">
    <source>
        <dbReference type="Pfam" id="PF01259"/>
    </source>
</evidence>
<dbReference type="PANTHER" id="PTHR43599:SF3">
    <property type="entry name" value="SI:DKEY-6E2.2"/>
    <property type="match status" value="1"/>
</dbReference>
<accession>A0ABU8XSL0</accession>
<dbReference type="PANTHER" id="PTHR43599">
    <property type="entry name" value="MULTIFUNCTIONAL PROTEIN ADE2"/>
    <property type="match status" value="1"/>
</dbReference>
<dbReference type="InterPro" id="IPR028923">
    <property type="entry name" value="SAICAR_synt/ADE2_N"/>
</dbReference>
<dbReference type="SUPFAM" id="SSF56104">
    <property type="entry name" value="SAICAR synthase-like"/>
    <property type="match status" value="1"/>
</dbReference>
<keyword evidence="5 8" id="KW-0658">Purine biosynthesis</keyword>
<dbReference type="Pfam" id="PF01259">
    <property type="entry name" value="SAICAR_synt"/>
    <property type="match status" value="1"/>
</dbReference>